<organism evidence="9 10">
    <name type="scientific">Marinicrinis lubricantis</name>
    <dbReference type="NCBI Taxonomy" id="2086470"/>
    <lineage>
        <taxon>Bacteria</taxon>
        <taxon>Bacillati</taxon>
        <taxon>Bacillota</taxon>
        <taxon>Bacilli</taxon>
        <taxon>Bacillales</taxon>
        <taxon>Paenibacillaceae</taxon>
    </lineage>
</organism>
<reference evidence="10" key="1">
    <citation type="journal article" date="2019" name="Int. J. Syst. Evol. Microbiol.">
        <title>The Global Catalogue of Microorganisms (GCM) 10K type strain sequencing project: providing services to taxonomists for standard genome sequencing and annotation.</title>
        <authorList>
            <consortium name="The Broad Institute Genomics Platform"/>
            <consortium name="The Broad Institute Genome Sequencing Center for Infectious Disease"/>
            <person name="Wu L."/>
            <person name="Ma J."/>
        </authorList>
    </citation>
    <scope>NUCLEOTIDE SEQUENCE [LARGE SCALE GENOMIC DNA]</scope>
    <source>
        <strain evidence="10">CCM 8749</strain>
    </source>
</reference>
<keyword evidence="10" id="KW-1185">Reference proteome</keyword>
<dbReference type="Proteomes" id="UP001596250">
    <property type="component" value="Unassembled WGS sequence"/>
</dbReference>
<evidence type="ECO:0000256" key="3">
    <source>
        <dbReference type="ARBA" id="ARBA00022475"/>
    </source>
</evidence>
<feature type="transmembrane region" description="Helical" evidence="8">
    <location>
        <begin position="79"/>
        <end position="103"/>
    </location>
</feature>
<comment type="subcellular location">
    <subcellularLocation>
        <location evidence="1">Cell membrane</location>
        <topology evidence="1">Multi-pass membrane protein</topology>
    </subcellularLocation>
</comment>
<name>A0ABW1ITX6_9BACL</name>
<protein>
    <submittedName>
        <fullName evidence="9">Potassium transporter TrkG</fullName>
    </submittedName>
</protein>
<evidence type="ECO:0000256" key="2">
    <source>
        <dbReference type="ARBA" id="ARBA00022448"/>
    </source>
</evidence>
<keyword evidence="2" id="KW-0813">Transport</keyword>
<proteinExistence type="predicted"/>
<sequence length="176" mass="19220">MKLSRISKNDIQLSAARVILFGFALIILFGAVLLSLPVASADGTSLNFLDALFTSTSSVCVTGLIVVDTPTQFSVFGELVIMVLIQLGGLGFMTFGVLLYIILGKKISFKERMIIQQSTNAMNPSGVVKLSLRIFLIALIVESAAALILTVRPLGRRLRLVDRSLLWRVSFDFIIQ</sequence>
<keyword evidence="4 8" id="KW-0812">Transmembrane</keyword>
<evidence type="ECO:0000256" key="1">
    <source>
        <dbReference type="ARBA" id="ARBA00004651"/>
    </source>
</evidence>
<dbReference type="PANTHER" id="PTHR32024:SF1">
    <property type="entry name" value="KTR SYSTEM POTASSIUM UPTAKE PROTEIN B"/>
    <property type="match status" value="1"/>
</dbReference>
<feature type="transmembrane region" description="Helical" evidence="8">
    <location>
        <begin position="130"/>
        <end position="151"/>
    </location>
</feature>
<evidence type="ECO:0000256" key="5">
    <source>
        <dbReference type="ARBA" id="ARBA00022989"/>
    </source>
</evidence>
<evidence type="ECO:0000256" key="7">
    <source>
        <dbReference type="ARBA" id="ARBA00023136"/>
    </source>
</evidence>
<evidence type="ECO:0000256" key="4">
    <source>
        <dbReference type="ARBA" id="ARBA00022692"/>
    </source>
</evidence>
<keyword evidence="7 8" id="KW-0472">Membrane</keyword>
<evidence type="ECO:0000256" key="8">
    <source>
        <dbReference type="SAM" id="Phobius"/>
    </source>
</evidence>
<evidence type="ECO:0000313" key="9">
    <source>
        <dbReference type="EMBL" id="MFC5988570.1"/>
    </source>
</evidence>
<evidence type="ECO:0000256" key="6">
    <source>
        <dbReference type="ARBA" id="ARBA00023065"/>
    </source>
</evidence>
<gene>
    <name evidence="9" type="ORF">ACFPXP_19375</name>
</gene>
<keyword evidence="6" id="KW-0406">Ion transport</keyword>
<dbReference type="Pfam" id="PF02386">
    <property type="entry name" value="TrkH"/>
    <property type="match status" value="1"/>
</dbReference>
<keyword evidence="5 8" id="KW-1133">Transmembrane helix</keyword>
<dbReference type="InterPro" id="IPR003445">
    <property type="entry name" value="Cat_transpt"/>
</dbReference>
<accession>A0ABW1ITX6</accession>
<dbReference type="EMBL" id="JBHSQV010000182">
    <property type="protein sequence ID" value="MFC5988570.1"/>
    <property type="molecule type" value="Genomic_DNA"/>
</dbReference>
<comment type="caution">
    <text evidence="9">The sequence shown here is derived from an EMBL/GenBank/DDBJ whole genome shotgun (WGS) entry which is preliminary data.</text>
</comment>
<evidence type="ECO:0000313" key="10">
    <source>
        <dbReference type="Proteomes" id="UP001596250"/>
    </source>
</evidence>
<dbReference type="PANTHER" id="PTHR32024">
    <property type="entry name" value="TRK SYSTEM POTASSIUM UPTAKE PROTEIN TRKG-RELATED"/>
    <property type="match status" value="1"/>
</dbReference>
<dbReference type="RefSeq" id="WP_379896044.1">
    <property type="nucleotide sequence ID" value="NZ_CBCSCT010000011.1"/>
</dbReference>
<keyword evidence="3" id="KW-1003">Cell membrane</keyword>
<feature type="transmembrane region" description="Helical" evidence="8">
    <location>
        <begin position="51"/>
        <end position="67"/>
    </location>
</feature>